<name>A0A0M6YK37_9RHOB</name>
<keyword evidence="2" id="KW-1185">Reference proteome</keyword>
<protein>
    <submittedName>
        <fullName evidence="1">Uncharacterized protein</fullName>
    </submittedName>
</protein>
<dbReference type="Proteomes" id="UP000049222">
    <property type="component" value="Unassembled WGS sequence"/>
</dbReference>
<proteinExistence type="predicted"/>
<evidence type="ECO:0000313" key="2">
    <source>
        <dbReference type="Proteomes" id="UP000049222"/>
    </source>
</evidence>
<gene>
    <name evidence="1" type="ORF">JDO7802_02294</name>
</gene>
<sequence length="41" mass="4547">MLQMILRRAIFAVLGKVAGGKTSPNLRKANRIARLAKRLGR</sequence>
<reference evidence="1 2" key="1">
    <citation type="submission" date="2015-07" db="EMBL/GenBank/DDBJ databases">
        <authorList>
            <person name="Noorani M."/>
        </authorList>
    </citation>
    <scope>NUCLEOTIDE SEQUENCE [LARGE SCALE GENOMIC DNA]</scope>
    <source>
        <strain evidence="1 2">CECT 7802</strain>
    </source>
</reference>
<organism evidence="1 2">
    <name type="scientific">Jannaschia donghaensis</name>
    <dbReference type="NCBI Taxonomy" id="420998"/>
    <lineage>
        <taxon>Bacteria</taxon>
        <taxon>Pseudomonadati</taxon>
        <taxon>Pseudomonadota</taxon>
        <taxon>Alphaproteobacteria</taxon>
        <taxon>Rhodobacterales</taxon>
        <taxon>Roseobacteraceae</taxon>
        <taxon>Jannaschia</taxon>
    </lineage>
</organism>
<dbReference type="AlphaFoldDB" id="A0A0M6YK37"/>
<dbReference type="RefSeq" id="WP_275934856.1">
    <property type="nucleotide sequence ID" value="NZ_CXSU01000012.1"/>
</dbReference>
<dbReference type="EMBL" id="CXSU01000012">
    <property type="protein sequence ID" value="CTQ50274.1"/>
    <property type="molecule type" value="Genomic_DNA"/>
</dbReference>
<evidence type="ECO:0000313" key="1">
    <source>
        <dbReference type="EMBL" id="CTQ50274.1"/>
    </source>
</evidence>
<accession>A0A0M6YK37</accession>